<dbReference type="Gene3D" id="3.10.180.10">
    <property type="entry name" value="2,3-Dihydroxybiphenyl 1,2-Dioxygenase, domain 1"/>
    <property type="match status" value="1"/>
</dbReference>
<dbReference type="SUPFAM" id="SSF54593">
    <property type="entry name" value="Glyoxalase/Bleomycin resistance protein/Dihydroxybiphenyl dioxygenase"/>
    <property type="match status" value="1"/>
</dbReference>
<keyword evidence="2" id="KW-0560">Oxidoreductase</keyword>
<accession>A0ABR7M8Z0</accession>
<dbReference type="InterPro" id="IPR029068">
    <property type="entry name" value="Glyas_Bleomycin-R_OHBP_Dase"/>
</dbReference>
<evidence type="ECO:0000313" key="3">
    <source>
        <dbReference type="Proteomes" id="UP000765802"/>
    </source>
</evidence>
<keyword evidence="3" id="KW-1185">Reference proteome</keyword>
<evidence type="ECO:0000313" key="2">
    <source>
        <dbReference type="EMBL" id="MBC6491200.1"/>
    </source>
</evidence>
<dbReference type="EMBL" id="MBUA01000012">
    <property type="protein sequence ID" value="MBC6491200.1"/>
    <property type="molecule type" value="Genomic_DNA"/>
</dbReference>
<proteinExistence type="predicted"/>
<sequence>MVNEIWINLPVKNVARSKEFFRQIGFSFNEERCNGNDSACMVVGRKGIVVMLFADSLFKGFAANELADTSRGTEVLLSFDGESREAVDEMAKKVAAAGGNVFSPPAESQGWMYGFGFADPDGHRWNQLYMDMSRMSQ</sequence>
<protein>
    <submittedName>
        <fullName evidence="2">Extradiol dioxygenase</fullName>
    </submittedName>
</protein>
<dbReference type="PANTHER" id="PTHR36503:SF2">
    <property type="entry name" value="BLR2408 PROTEIN"/>
    <property type="match status" value="1"/>
</dbReference>
<dbReference type="PANTHER" id="PTHR36503">
    <property type="entry name" value="BLR2520 PROTEIN"/>
    <property type="match status" value="1"/>
</dbReference>
<dbReference type="RefSeq" id="WP_187256517.1">
    <property type="nucleotide sequence ID" value="NZ_JBHULF010000014.1"/>
</dbReference>
<keyword evidence="2" id="KW-0223">Dioxygenase</keyword>
<comment type="caution">
    <text evidence="2">The sequence shown here is derived from an EMBL/GenBank/DDBJ whole genome shotgun (WGS) entry which is preliminary data.</text>
</comment>
<feature type="domain" description="Glyoxalase/fosfomycin resistance/dioxygenase" evidence="1">
    <location>
        <begin position="6"/>
        <end position="125"/>
    </location>
</feature>
<dbReference type="Proteomes" id="UP000765802">
    <property type="component" value="Unassembled WGS sequence"/>
</dbReference>
<dbReference type="InterPro" id="IPR004360">
    <property type="entry name" value="Glyas_Fos-R_dOase_dom"/>
</dbReference>
<evidence type="ECO:0000259" key="1">
    <source>
        <dbReference type="Pfam" id="PF00903"/>
    </source>
</evidence>
<name>A0ABR7M8Z0_9BACT</name>
<organism evidence="2 3">
    <name type="scientific">Flavihumibacter stibioxidans</name>
    <dbReference type="NCBI Taxonomy" id="1834163"/>
    <lineage>
        <taxon>Bacteria</taxon>
        <taxon>Pseudomonadati</taxon>
        <taxon>Bacteroidota</taxon>
        <taxon>Chitinophagia</taxon>
        <taxon>Chitinophagales</taxon>
        <taxon>Chitinophagaceae</taxon>
        <taxon>Flavihumibacter</taxon>
    </lineage>
</organism>
<reference evidence="2 3" key="1">
    <citation type="submission" date="2016-07" db="EMBL/GenBank/DDBJ databases">
        <title>Genome analysis of Flavihumibacter stibioxidans YS-17.</title>
        <authorList>
            <person name="Shi K."/>
            <person name="Han Y."/>
            <person name="Wang G."/>
        </authorList>
    </citation>
    <scope>NUCLEOTIDE SEQUENCE [LARGE SCALE GENOMIC DNA]</scope>
    <source>
        <strain evidence="2 3">YS-17</strain>
    </source>
</reference>
<dbReference type="GO" id="GO:0051213">
    <property type="term" value="F:dioxygenase activity"/>
    <property type="evidence" value="ECO:0007669"/>
    <property type="project" value="UniProtKB-KW"/>
</dbReference>
<gene>
    <name evidence="2" type="ORF">BC349_09165</name>
</gene>
<dbReference type="Pfam" id="PF00903">
    <property type="entry name" value="Glyoxalase"/>
    <property type="match status" value="1"/>
</dbReference>